<protein>
    <submittedName>
        <fullName evidence="2">Uncharacterized protein</fullName>
    </submittedName>
</protein>
<proteinExistence type="predicted"/>
<evidence type="ECO:0000313" key="3">
    <source>
        <dbReference type="Proteomes" id="UP000792457"/>
    </source>
</evidence>
<dbReference type="Pfam" id="PF01715">
    <property type="entry name" value="IPPT"/>
    <property type="match status" value="1"/>
</dbReference>
<reference evidence="2" key="1">
    <citation type="submission" date="2013-04" db="EMBL/GenBank/DDBJ databases">
        <authorList>
            <person name="Qu J."/>
            <person name="Murali S.C."/>
            <person name="Bandaranaike D."/>
            <person name="Bellair M."/>
            <person name="Blankenburg K."/>
            <person name="Chao H."/>
            <person name="Dinh H."/>
            <person name="Doddapaneni H."/>
            <person name="Downs B."/>
            <person name="Dugan-Rocha S."/>
            <person name="Elkadiri S."/>
            <person name="Gnanaolivu R.D."/>
            <person name="Hernandez B."/>
            <person name="Javaid M."/>
            <person name="Jayaseelan J.C."/>
            <person name="Lee S."/>
            <person name="Li M."/>
            <person name="Ming W."/>
            <person name="Munidasa M."/>
            <person name="Muniz J."/>
            <person name="Nguyen L."/>
            <person name="Ongeri F."/>
            <person name="Osuji N."/>
            <person name="Pu L.-L."/>
            <person name="Puazo M."/>
            <person name="Qu C."/>
            <person name="Quiroz J."/>
            <person name="Raj R."/>
            <person name="Weissenberger G."/>
            <person name="Xin Y."/>
            <person name="Zou X."/>
            <person name="Han Y."/>
            <person name="Richards S."/>
            <person name="Worley K."/>
            <person name="Muzny D."/>
            <person name="Gibbs R."/>
        </authorList>
    </citation>
    <scope>NUCLEOTIDE SEQUENCE</scope>
    <source>
        <strain evidence="2">Sampled in the wild</strain>
    </source>
</reference>
<keyword evidence="3" id="KW-1185">Reference proteome</keyword>
<reference evidence="2" key="2">
    <citation type="submission" date="2017-10" db="EMBL/GenBank/DDBJ databases">
        <title>Ladona fulva Genome sequencing and assembly.</title>
        <authorList>
            <person name="Murali S."/>
            <person name="Richards S."/>
            <person name="Bandaranaike D."/>
            <person name="Bellair M."/>
            <person name="Blankenburg K."/>
            <person name="Chao H."/>
            <person name="Dinh H."/>
            <person name="Doddapaneni H."/>
            <person name="Dugan-Rocha S."/>
            <person name="Elkadiri S."/>
            <person name="Gnanaolivu R."/>
            <person name="Hernandez B."/>
            <person name="Skinner E."/>
            <person name="Javaid M."/>
            <person name="Lee S."/>
            <person name="Li M."/>
            <person name="Ming W."/>
            <person name="Munidasa M."/>
            <person name="Muniz J."/>
            <person name="Nguyen L."/>
            <person name="Hughes D."/>
            <person name="Osuji N."/>
            <person name="Pu L.-L."/>
            <person name="Puazo M."/>
            <person name="Qu C."/>
            <person name="Quiroz J."/>
            <person name="Raj R."/>
            <person name="Weissenberger G."/>
            <person name="Xin Y."/>
            <person name="Zou X."/>
            <person name="Han Y."/>
            <person name="Worley K."/>
            <person name="Muzny D."/>
            <person name="Gibbs R."/>
        </authorList>
    </citation>
    <scope>NUCLEOTIDE SEQUENCE</scope>
    <source>
        <strain evidence="2">Sampled in the wild</strain>
    </source>
</reference>
<evidence type="ECO:0000313" key="2">
    <source>
        <dbReference type="EMBL" id="KAG8233517.1"/>
    </source>
</evidence>
<dbReference type="AlphaFoldDB" id="A0A8K0KFH3"/>
<evidence type="ECO:0000256" key="1">
    <source>
        <dbReference type="SAM" id="MobiDB-lite"/>
    </source>
</evidence>
<accession>A0A8K0KFH3</accession>
<name>A0A8K0KFH3_LADFU</name>
<dbReference type="Proteomes" id="UP000792457">
    <property type="component" value="Unassembled WGS sequence"/>
</dbReference>
<dbReference type="Gene3D" id="1.10.20.140">
    <property type="match status" value="1"/>
</dbReference>
<organism evidence="2 3">
    <name type="scientific">Ladona fulva</name>
    <name type="common">Scarce chaser dragonfly</name>
    <name type="synonym">Libellula fulva</name>
    <dbReference type="NCBI Taxonomy" id="123851"/>
    <lineage>
        <taxon>Eukaryota</taxon>
        <taxon>Metazoa</taxon>
        <taxon>Ecdysozoa</taxon>
        <taxon>Arthropoda</taxon>
        <taxon>Hexapoda</taxon>
        <taxon>Insecta</taxon>
        <taxon>Pterygota</taxon>
        <taxon>Palaeoptera</taxon>
        <taxon>Odonata</taxon>
        <taxon>Epiprocta</taxon>
        <taxon>Anisoptera</taxon>
        <taxon>Libelluloidea</taxon>
        <taxon>Libellulidae</taxon>
        <taxon>Ladona</taxon>
    </lineage>
</organism>
<comment type="caution">
    <text evidence="2">The sequence shown here is derived from an EMBL/GenBank/DDBJ whole genome shotgun (WGS) entry which is preliminary data.</text>
</comment>
<dbReference type="OrthoDB" id="775260at2759"/>
<sequence>MIASSYHLYADDLQIYLHSSPSELPQSLHKINYDLQLINNWIIIMTFFNNAYKLDNIYTRIEKSHVKLSALQVEELLEKGQLPLIVGGTNYYIESLLWKVLVAEEVTKGAKDEVSSDEEQQTATDDQSNEELHKRLAEVDPQMAKTLHPNNRRKVVR</sequence>
<dbReference type="EMBL" id="KZ308723">
    <property type="protein sequence ID" value="KAG8233517.1"/>
    <property type="molecule type" value="Genomic_DNA"/>
</dbReference>
<feature type="region of interest" description="Disordered" evidence="1">
    <location>
        <begin position="110"/>
        <end position="157"/>
    </location>
</feature>
<gene>
    <name evidence="2" type="ORF">J437_LFUL011678</name>
</gene>